<dbReference type="InterPro" id="IPR024775">
    <property type="entry name" value="DinB-like"/>
</dbReference>
<evidence type="ECO:0000313" key="3">
    <source>
        <dbReference type="Proteomes" id="UP000184611"/>
    </source>
</evidence>
<reference evidence="3" key="1">
    <citation type="submission" date="2016-12" db="EMBL/GenBank/DDBJ databases">
        <authorList>
            <person name="Varghese N."/>
            <person name="Submissions S."/>
        </authorList>
    </citation>
    <scope>NUCLEOTIDE SEQUENCE [LARGE SCALE GENOMIC DNA]</scope>
    <source>
        <strain evidence="3">DSM 18830</strain>
    </source>
</reference>
<dbReference type="AlphaFoldDB" id="A0A1M7ZZ61"/>
<dbReference type="OrthoDB" id="9793216at2"/>
<accession>A0A1M7ZZ61</accession>
<evidence type="ECO:0000259" key="1">
    <source>
        <dbReference type="Pfam" id="PF12867"/>
    </source>
</evidence>
<protein>
    <submittedName>
        <fullName evidence="2">DinB superfamily protein</fullName>
    </submittedName>
</protein>
<name>A0A1M7ZZ61_9FLAO</name>
<sequence>MKQLQPNEYAAYQMNYIRLVPEEDIVKGLISQKEEMLHFFTSIPTFKQEYRYAPNKWTIKDIILHLIDAERIFAYRALRIARNDATPLPGFDENDYVINAKANERDFESLLHEYSAVRNATISLFEHFTELELKKLGNASHSSVSVRGIGYCILGHELHHKNIIVERYL</sequence>
<keyword evidence="3" id="KW-1185">Reference proteome</keyword>
<dbReference type="EMBL" id="FRYK01000006">
    <property type="protein sequence ID" value="SHO74162.1"/>
    <property type="molecule type" value="Genomic_DNA"/>
</dbReference>
<dbReference type="Pfam" id="PF12867">
    <property type="entry name" value="DinB_2"/>
    <property type="match status" value="1"/>
</dbReference>
<organism evidence="2 3">
    <name type="scientific">Flavobacterium cucumis</name>
    <dbReference type="NCBI Taxonomy" id="416016"/>
    <lineage>
        <taxon>Bacteria</taxon>
        <taxon>Pseudomonadati</taxon>
        <taxon>Bacteroidota</taxon>
        <taxon>Flavobacteriia</taxon>
        <taxon>Flavobacteriales</taxon>
        <taxon>Flavobacteriaceae</taxon>
        <taxon>Flavobacterium</taxon>
    </lineage>
</organism>
<dbReference type="InterPro" id="IPR034660">
    <property type="entry name" value="DinB/YfiT-like"/>
</dbReference>
<proteinExistence type="predicted"/>
<dbReference type="Gene3D" id="1.20.120.450">
    <property type="entry name" value="dinb family like domain"/>
    <property type="match status" value="1"/>
</dbReference>
<dbReference type="STRING" id="416016.SAMN05443547_2546"/>
<gene>
    <name evidence="2" type="ORF">SAMN05443547_2546</name>
</gene>
<evidence type="ECO:0000313" key="2">
    <source>
        <dbReference type="EMBL" id="SHO74162.1"/>
    </source>
</evidence>
<dbReference type="SUPFAM" id="SSF109854">
    <property type="entry name" value="DinB/YfiT-like putative metalloenzymes"/>
    <property type="match status" value="1"/>
</dbReference>
<feature type="domain" description="DinB-like" evidence="1">
    <location>
        <begin position="34"/>
        <end position="164"/>
    </location>
</feature>
<dbReference type="RefSeq" id="WP_073585026.1">
    <property type="nucleotide sequence ID" value="NZ_CBCSEA010000009.1"/>
</dbReference>
<dbReference type="Proteomes" id="UP000184611">
    <property type="component" value="Unassembled WGS sequence"/>
</dbReference>